<keyword evidence="1 2" id="KW-0378">Hydrolase</keyword>
<accession>A0ABW4H042</accession>
<reference evidence="3" key="1">
    <citation type="journal article" date="2019" name="Int. J. Syst. Evol. Microbiol.">
        <title>The Global Catalogue of Microorganisms (GCM) 10K type strain sequencing project: providing services to taxonomists for standard genome sequencing and annotation.</title>
        <authorList>
            <consortium name="The Broad Institute Genomics Platform"/>
            <consortium name="The Broad Institute Genome Sequencing Center for Infectious Disease"/>
            <person name="Wu L."/>
            <person name="Ma J."/>
        </authorList>
    </citation>
    <scope>NUCLEOTIDE SEQUENCE [LARGE SCALE GENOMIC DNA]</scope>
    <source>
        <strain evidence="3">CGMCC 1.15399</strain>
    </source>
</reference>
<keyword evidence="2" id="KW-0645">Protease</keyword>
<organism evidence="2 3">
    <name type="scientific">Nonomuraea guangzhouensis</name>
    <dbReference type="NCBI Taxonomy" id="1291555"/>
    <lineage>
        <taxon>Bacteria</taxon>
        <taxon>Bacillati</taxon>
        <taxon>Actinomycetota</taxon>
        <taxon>Actinomycetes</taxon>
        <taxon>Streptosporangiales</taxon>
        <taxon>Streptosporangiaceae</taxon>
        <taxon>Nonomuraea</taxon>
    </lineage>
</organism>
<sequence>MLGLLGALPLGSVGGLPGLRVNQLAPAGRRGTFDLAIDARIREIIHRPVFQGSRWGMKFSSLSTGEDLYSMNTEQLFVAGSSFKIFPAGTAFSTLGGGHRFRTRVYRTGPVARGVLKGDLVLVAGGDLLLGGRIQRDGTLSLPDPDHTYNAKPLAGDPLRTLRGLAGQVRAQGIRRVEGGVLVDASLFRQGLEDIFSDGIKAAVSPMMINDNVVDVSVRPGARVGAPGLVRLSPDVGYVQIANEVTTIAADGAAAARRLTFTDDVANPDGTRQVRLAGDVILGGQERFISYHVPEPTRFAEFAFTIALEDAGIGVDAATGRDRPMAHDTTRDLVAQHISPPLSEEVKVMLKVSSNVHTVHFPYLVGAIAGEDARNAKQRGEELQSRLFQQAGLDPNPPGASDVRYTPDFFLGFLRHMARQRYFRHFYRALPIMGKDGTLADIQVDSPAAGHVYAKTGTAGAPSPDTGEPLIAKALAGYIELPDGSRTAFAAFMEQQAASPDLLTAAGQALGEIATAVYEETSQS</sequence>
<protein>
    <submittedName>
        <fullName evidence="2">D-alanyl-D-alanine carboxypeptidase/D-alanyl-D-alanine-endopeptidase</fullName>
        <ecNumber evidence="2">3.4.16.4</ecNumber>
    </submittedName>
</protein>
<dbReference type="InterPro" id="IPR000667">
    <property type="entry name" value="Peptidase_S13"/>
</dbReference>
<dbReference type="EMBL" id="JBHUCM010000089">
    <property type="protein sequence ID" value="MFD1547993.1"/>
    <property type="molecule type" value="Genomic_DNA"/>
</dbReference>
<dbReference type="GO" id="GO:0009002">
    <property type="term" value="F:serine-type D-Ala-D-Ala carboxypeptidase activity"/>
    <property type="evidence" value="ECO:0007669"/>
    <property type="project" value="UniProtKB-EC"/>
</dbReference>
<keyword evidence="3" id="KW-1185">Reference proteome</keyword>
<name>A0ABW4H042_9ACTN</name>
<gene>
    <name evidence="2" type="primary">dacB</name>
    <name evidence="2" type="ORF">ACFSJ0_63960</name>
</gene>
<dbReference type="NCBIfam" id="TIGR00666">
    <property type="entry name" value="PBP4"/>
    <property type="match status" value="1"/>
</dbReference>
<dbReference type="RefSeq" id="WP_219539767.1">
    <property type="nucleotide sequence ID" value="NZ_JAHKRM010000074.1"/>
</dbReference>
<keyword evidence="2" id="KW-0121">Carboxypeptidase</keyword>
<dbReference type="PANTHER" id="PTHR30023">
    <property type="entry name" value="D-ALANYL-D-ALANINE CARBOXYPEPTIDASE"/>
    <property type="match status" value="1"/>
</dbReference>
<dbReference type="EC" id="3.4.16.4" evidence="2"/>
<evidence type="ECO:0000256" key="1">
    <source>
        <dbReference type="ARBA" id="ARBA00022801"/>
    </source>
</evidence>
<comment type="caution">
    <text evidence="2">The sequence shown here is derived from an EMBL/GenBank/DDBJ whole genome shotgun (WGS) entry which is preliminary data.</text>
</comment>
<proteinExistence type="predicted"/>
<dbReference type="PANTHER" id="PTHR30023:SF0">
    <property type="entry name" value="PENICILLIN-SENSITIVE CARBOXYPEPTIDASE A"/>
    <property type="match status" value="1"/>
</dbReference>
<dbReference type="Pfam" id="PF02113">
    <property type="entry name" value="Peptidase_S13"/>
    <property type="match status" value="1"/>
</dbReference>
<dbReference type="Proteomes" id="UP001597097">
    <property type="component" value="Unassembled WGS sequence"/>
</dbReference>
<evidence type="ECO:0000313" key="2">
    <source>
        <dbReference type="EMBL" id="MFD1547993.1"/>
    </source>
</evidence>
<evidence type="ECO:0000313" key="3">
    <source>
        <dbReference type="Proteomes" id="UP001597097"/>
    </source>
</evidence>